<protein>
    <submittedName>
        <fullName evidence="1">Uncharacterized protein</fullName>
    </submittedName>
</protein>
<evidence type="ECO:0000313" key="2">
    <source>
        <dbReference type="Proteomes" id="UP000609879"/>
    </source>
</evidence>
<evidence type="ECO:0000313" key="1">
    <source>
        <dbReference type="EMBL" id="GID73755.1"/>
    </source>
</evidence>
<organism evidence="1 2">
    <name type="scientific">Paractinoplanes deccanensis</name>
    <dbReference type="NCBI Taxonomy" id="113561"/>
    <lineage>
        <taxon>Bacteria</taxon>
        <taxon>Bacillati</taxon>
        <taxon>Actinomycetota</taxon>
        <taxon>Actinomycetes</taxon>
        <taxon>Micromonosporales</taxon>
        <taxon>Micromonosporaceae</taxon>
        <taxon>Paractinoplanes</taxon>
    </lineage>
</organism>
<dbReference type="EMBL" id="BOMI01000037">
    <property type="protein sequence ID" value="GID73755.1"/>
    <property type="molecule type" value="Genomic_DNA"/>
</dbReference>
<gene>
    <name evidence="1" type="ORF">Ade02nite_23960</name>
</gene>
<proteinExistence type="predicted"/>
<sequence>MRTLSVPIVLDRRFQFWSYQVSHSVALLRSGIAPGADTRVDLMFRAVRTLQLKQRYDSLVVDVVPTEEALRMFGLEERETDGRYVFSLMDGRGRGGYIVAGSLFLTEDDLSEFEPSSIDHREQAGRIIRELEYS</sequence>
<comment type="caution">
    <text evidence="1">The sequence shown here is derived from an EMBL/GenBank/DDBJ whole genome shotgun (WGS) entry which is preliminary data.</text>
</comment>
<keyword evidence="2" id="KW-1185">Reference proteome</keyword>
<reference evidence="1 2" key="1">
    <citation type="submission" date="2021-01" db="EMBL/GenBank/DDBJ databases">
        <title>Whole genome shotgun sequence of Actinoplanes deccanensis NBRC 13994.</title>
        <authorList>
            <person name="Komaki H."/>
            <person name="Tamura T."/>
        </authorList>
    </citation>
    <scope>NUCLEOTIDE SEQUENCE [LARGE SCALE GENOMIC DNA]</scope>
    <source>
        <strain evidence="1 2">NBRC 13994</strain>
    </source>
</reference>
<dbReference type="Proteomes" id="UP000609879">
    <property type="component" value="Unassembled WGS sequence"/>
</dbReference>
<accession>A0ABQ3Y1M1</accession>
<name>A0ABQ3Y1M1_9ACTN</name>